<evidence type="ECO:0000313" key="2">
    <source>
        <dbReference type="Proteomes" id="UP000054466"/>
    </source>
</evidence>
<dbReference type="STRING" id="569365.A0A0D2ANW2"/>
<dbReference type="GO" id="GO:0005975">
    <property type="term" value="P:carbohydrate metabolic process"/>
    <property type="evidence" value="ECO:0007669"/>
    <property type="project" value="InterPro"/>
</dbReference>
<gene>
    <name evidence="1" type="ORF">PV07_06585</name>
</gene>
<dbReference type="HOGENOM" id="CLU_039096_0_0_1"/>
<sequence>MLVRPRLSIYQCAQYLAISRAPKRPQIRKFYLQPTSSTATNHPTMDKPPTMVSDDKANIPKFLLAMESIYGPLPKTTDQNLSKWVPPPAAEGHRGRYLWTDGFAVVNFLTLYQLTEEERYLTFAQNLIATVHNILGYTRNGKSRLPGATDQHPLNGGLRIGKHDESGPDGDGQYFHYLTVWMFALNRMSLVSGNRWYNDQAISMAKAILPHFMSNTESHRPRMFWKLSMDLSRPLVMSEGNLDPVDGYVTYKLLQSTNPDDPEVLGEEVSLFKRIVDKKLRDYASADTLDLGMTLWTAHWFTPEEEWANNLTSRAIGCVKQLLENDYFDQPVGRRLAFREFGTALGVKAALSSGTDEDGLCREDELVDAEIRALPDLICRAWEEAGLVPVPTKKMQGRMAELMPITAVMYATALIPGLMCKQS</sequence>
<dbReference type="RefSeq" id="XP_016246993.1">
    <property type="nucleotide sequence ID" value="XM_016393574.1"/>
</dbReference>
<proteinExistence type="predicted"/>
<dbReference type="EMBL" id="KN847043">
    <property type="protein sequence ID" value="KIW26777.1"/>
    <property type="molecule type" value="Genomic_DNA"/>
</dbReference>
<dbReference type="AlphaFoldDB" id="A0A0D2ANW2"/>
<dbReference type="VEuPathDB" id="FungiDB:PV07_06585"/>
<dbReference type="Proteomes" id="UP000054466">
    <property type="component" value="Unassembled WGS sequence"/>
</dbReference>
<evidence type="ECO:0000313" key="1">
    <source>
        <dbReference type="EMBL" id="KIW26777.1"/>
    </source>
</evidence>
<organism evidence="1 2">
    <name type="scientific">Cladophialophora immunda</name>
    <dbReference type="NCBI Taxonomy" id="569365"/>
    <lineage>
        <taxon>Eukaryota</taxon>
        <taxon>Fungi</taxon>
        <taxon>Dikarya</taxon>
        <taxon>Ascomycota</taxon>
        <taxon>Pezizomycotina</taxon>
        <taxon>Eurotiomycetes</taxon>
        <taxon>Chaetothyriomycetidae</taxon>
        <taxon>Chaetothyriales</taxon>
        <taxon>Herpotrichiellaceae</taxon>
        <taxon>Cladophialophora</taxon>
    </lineage>
</organism>
<dbReference type="SUPFAM" id="SSF48208">
    <property type="entry name" value="Six-hairpin glycosidases"/>
    <property type="match status" value="1"/>
</dbReference>
<dbReference type="OrthoDB" id="302966at2759"/>
<name>A0A0D2ANW2_9EURO</name>
<reference evidence="1 2" key="1">
    <citation type="submission" date="2015-01" db="EMBL/GenBank/DDBJ databases">
        <title>The Genome Sequence of Cladophialophora immunda CBS83496.</title>
        <authorList>
            <consortium name="The Broad Institute Genomics Platform"/>
            <person name="Cuomo C."/>
            <person name="de Hoog S."/>
            <person name="Gorbushina A."/>
            <person name="Stielow B."/>
            <person name="Teixiera M."/>
            <person name="Abouelleil A."/>
            <person name="Chapman S.B."/>
            <person name="Priest M."/>
            <person name="Young S.K."/>
            <person name="Wortman J."/>
            <person name="Nusbaum C."/>
            <person name="Birren B."/>
        </authorList>
    </citation>
    <scope>NUCLEOTIDE SEQUENCE [LARGE SCALE GENOMIC DNA]</scope>
    <source>
        <strain evidence="1 2">CBS 83496</strain>
    </source>
</reference>
<accession>A0A0D2ANW2</accession>
<dbReference type="GeneID" id="27345779"/>
<protein>
    <submittedName>
        <fullName evidence="1">Uncharacterized protein</fullName>
    </submittedName>
</protein>
<dbReference type="InterPro" id="IPR008928">
    <property type="entry name" value="6-hairpin_glycosidase_sf"/>
</dbReference>
<keyword evidence="2" id="KW-1185">Reference proteome</keyword>